<dbReference type="PANTHER" id="PTHR35850:SF2">
    <property type="entry name" value="TYPE VI SECRETION SYSTEM CONTRACTILE SHEATH SMALL SUBUNIT"/>
    <property type="match status" value="1"/>
</dbReference>
<dbReference type="InterPro" id="IPR008312">
    <property type="entry name" value="T6SS_TssB1"/>
</dbReference>
<proteinExistence type="predicted"/>
<evidence type="ECO:0000313" key="2">
    <source>
        <dbReference type="Proteomes" id="UP000636949"/>
    </source>
</evidence>
<dbReference type="AlphaFoldDB" id="A0A8J2Z680"/>
<dbReference type="Proteomes" id="UP000636949">
    <property type="component" value="Unassembled WGS sequence"/>
</dbReference>
<dbReference type="PANTHER" id="PTHR35850">
    <property type="entry name" value="CYTOPLASMIC PROTEIN-RELATED"/>
    <property type="match status" value="1"/>
</dbReference>
<comment type="caution">
    <text evidence="1">The sequence shown here is derived from an EMBL/GenBank/DDBJ whole genome shotgun (WGS) entry which is preliminary data.</text>
</comment>
<gene>
    <name evidence="1" type="ORF">GCM10010995_22510</name>
</gene>
<dbReference type="Pfam" id="PF05591">
    <property type="entry name" value="T6SS_VipA"/>
    <property type="match status" value="1"/>
</dbReference>
<name>A0A8J2Z680_9GAMM</name>
<evidence type="ECO:0008006" key="3">
    <source>
        <dbReference type="Google" id="ProtNLM"/>
    </source>
</evidence>
<sequence>MAVNKKLPKSRLMIQYDTRVKGEAKKKELPYRVLVMGDLSKGKSKDAKLPFEDRDVRVIKNGLDATLKDMEITANMRVPNSINPAKSPMIDINYKFTSMADFQPDRIAKKVPELNALLQLKEMLYNTPRNLNSIF</sequence>
<dbReference type="OrthoDB" id="9789942at2"/>
<keyword evidence="2" id="KW-1185">Reference proteome</keyword>
<dbReference type="EMBL" id="BMJS01000032">
    <property type="protein sequence ID" value="GGG04520.1"/>
    <property type="molecule type" value="Genomic_DNA"/>
</dbReference>
<reference evidence="1" key="1">
    <citation type="journal article" date="2014" name="Int. J. Syst. Evol. Microbiol.">
        <title>Complete genome sequence of Corynebacterium casei LMG S-19264T (=DSM 44701T), isolated from a smear-ripened cheese.</title>
        <authorList>
            <consortium name="US DOE Joint Genome Institute (JGI-PGF)"/>
            <person name="Walter F."/>
            <person name="Albersmeier A."/>
            <person name="Kalinowski J."/>
            <person name="Ruckert C."/>
        </authorList>
    </citation>
    <scope>NUCLEOTIDE SEQUENCE</scope>
    <source>
        <strain evidence="1">CGMCC 1.15758</strain>
    </source>
</reference>
<evidence type="ECO:0000313" key="1">
    <source>
        <dbReference type="EMBL" id="GGG04520.1"/>
    </source>
</evidence>
<dbReference type="RefSeq" id="WP_117003590.1">
    <property type="nucleotide sequence ID" value="NZ_BMJS01000032.1"/>
</dbReference>
<reference evidence="1" key="2">
    <citation type="submission" date="2020-09" db="EMBL/GenBank/DDBJ databases">
        <authorList>
            <person name="Sun Q."/>
            <person name="Zhou Y."/>
        </authorList>
    </citation>
    <scope>NUCLEOTIDE SEQUENCE</scope>
    <source>
        <strain evidence="1">CGMCC 1.15758</strain>
    </source>
</reference>
<accession>A0A8J2Z680</accession>
<dbReference type="NCBIfam" id="TIGR03358">
    <property type="entry name" value="VI_chp_5"/>
    <property type="match status" value="1"/>
</dbReference>
<protein>
    <recommendedName>
        <fullName evidence="3">Type VI secretion system contractile sheath small subunit</fullName>
    </recommendedName>
</protein>
<organism evidence="1 2">
    <name type="scientific">Cysteiniphilum litorale</name>
    <dbReference type="NCBI Taxonomy" id="2056700"/>
    <lineage>
        <taxon>Bacteria</taxon>
        <taxon>Pseudomonadati</taxon>
        <taxon>Pseudomonadota</taxon>
        <taxon>Gammaproteobacteria</taxon>
        <taxon>Thiotrichales</taxon>
        <taxon>Fastidiosibacteraceae</taxon>
        <taxon>Cysteiniphilum</taxon>
    </lineage>
</organism>